<accession>A0A8X8I9C5</accession>
<feature type="transmembrane region" description="Helical" evidence="1">
    <location>
        <begin position="99"/>
        <end position="118"/>
    </location>
</feature>
<protein>
    <submittedName>
        <fullName evidence="2">Uncharacterized protein</fullName>
    </submittedName>
</protein>
<organism evidence="2 3">
    <name type="scientific">Hydrobacter penzbergensis</name>
    <dbReference type="NCBI Taxonomy" id="1235997"/>
    <lineage>
        <taxon>Bacteria</taxon>
        <taxon>Pseudomonadati</taxon>
        <taxon>Bacteroidota</taxon>
        <taxon>Chitinophagia</taxon>
        <taxon>Chitinophagales</taxon>
        <taxon>Chitinophagaceae</taxon>
        <taxon>Hydrobacter</taxon>
    </lineage>
</organism>
<reference evidence="2 3" key="1">
    <citation type="submission" date="2016-10" db="EMBL/GenBank/DDBJ databases">
        <authorList>
            <person name="Varghese N."/>
            <person name="Submissions S."/>
        </authorList>
    </citation>
    <scope>NUCLEOTIDE SEQUENCE [LARGE SCALE GENOMIC DNA]</scope>
    <source>
        <strain evidence="2 3">DSM 25353</strain>
    </source>
</reference>
<comment type="caution">
    <text evidence="2">The sequence shown here is derived from an EMBL/GenBank/DDBJ whole genome shotgun (WGS) entry which is preliminary data.</text>
</comment>
<dbReference type="AlphaFoldDB" id="A0A8X8I9C5"/>
<feature type="transmembrane region" description="Helical" evidence="1">
    <location>
        <begin position="124"/>
        <end position="145"/>
    </location>
</feature>
<evidence type="ECO:0000313" key="2">
    <source>
        <dbReference type="EMBL" id="SDW25431.1"/>
    </source>
</evidence>
<keyword evidence="1" id="KW-0812">Transmembrane</keyword>
<evidence type="ECO:0000256" key="1">
    <source>
        <dbReference type="SAM" id="Phobius"/>
    </source>
</evidence>
<keyword evidence="1" id="KW-0472">Membrane</keyword>
<proteinExistence type="predicted"/>
<gene>
    <name evidence="2" type="ORF">SAMN05444410_101624</name>
</gene>
<sequence>MKKTIVGALVGAIIIFLWQFLSWTVTGLHRQGAQYTPKQDSILSYLSAQFSEDGAYMLPSFPDGTSMEDQKKMGEAATGKPWAQVYYHKAMKSDMGSNMGRGFLVNLVMVWLACWIFSKLNGPSFGTIFLSSVFIGLIVFLNSAYTMHIWFQTKDINAHLIDALVAWGVTGIWLGWWMKKKS</sequence>
<feature type="transmembrane region" description="Helical" evidence="1">
    <location>
        <begin position="6"/>
        <end position="28"/>
    </location>
</feature>
<name>A0A8X8I9C5_9BACT</name>
<evidence type="ECO:0000313" key="3">
    <source>
        <dbReference type="Proteomes" id="UP000198711"/>
    </source>
</evidence>
<keyword evidence="3" id="KW-1185">Reference proteome</keyword>
<dbReference type="RefSeq" id="WP_092721823.1">
    <property type="nucleotide sequence ID" value="NZ_FNNO01000001.1"/>
</dbReference>
<dbReference type="Proteomes" id="UP000198711">
    <property type="component" value="Unassembled WGS sequence"/>
</dbReference>
<keyword evidence="1" id="KW-1133">Transmembrane helix</keyword>
<feature type="transmembrane region" description="Helical" evidence="1">
    <location>
        <begin position="157"/>
        <end position="178"/>
    </location>
</feature>
<dbReference type="EMBL" id="FNNO01000001">
    <property type="protein sequence ID" value="SDW25431.1"/>
    <property type="molecule type" value="Genomic_DNA"/>
</dbReference>